<evidence type="ECO:0000313" key="3">
    <source>
        <dbReference type="EMBL" id="MBC2670111.1"/>
    </source>
</evidence>
<dbReference type="GO" id="GO:0016853">
    <property type="term" value="F:isomerase activity"/>
    <property type="evidence" value="ECO:0007669"/>
    <property type="project" value="UniProtKB-KW"/>
</dbReference>
<sequence length="250" mass="26659">MSLRLERAGPVARILIDRAGRRNAFTLAMWQALPRLVNEAEADPAVRVIVLAAAEGGPFSAGADIAEMLAHRADRDWLAANQAAINHAQWTLTRAKRPTLAFLDGDCIGGGCAIALACDLRLATARARIGITPARLGLVYPLHDTKLLVDLVGPAQAKRLLFTGRLFDAAEALRIGLVDELGESPEDLIGAIAGNAPSSLLALKSFVRRVLDGQTEDDPHTLRIFADAFAGPDFAEGAAAFLDKRPPRFG</sequence>
<dbReference type="AlphaFoldDB" id="A0A7X1G037"/>
<dbReference type="Gene3D" id="3.90.226.10">
    <property type="entry name" value="2-enoyl-CoA Hydratase, Chain A, domain 1"/>
    <property type="match status" value="1"/>
</dbReference>
<evidence type="ECO:0000256" key="1">
    <source>
        <dbReference type="ARBA" id="ARBA00005254"/>
    </source>
</evidence>
<comment type="similarity">
    <text evidence="1 2">Belongs to the enoyl-CoA hydratase/isomerase family.</text>
</comment>
<dbReference type="InterPro" id="IPR014748">
    <property type="entry name" value="Enoyl-CoA_hydra_C"/>
</dbReference>
<dbReference type="InterPro" id="IPR051683">
    <property type="entry name" value="Enoyl-CoA_Hydratase/Isomerase"/>
</dbReference>
<dbReference type="InterPro" id="IPR001753">
    <property type="entry name" value="Enoyl-CoA_hydra/iso"/>
</dbReference>
<dbReference type="Gene3D" id="1.10.12.10">
    <property type="entry name" value="Lyase 2-enoyl-coa Hydratase, Chain A, domain 2"/>
    <property type="match status" value="1"/>
</dbReference>
<accession>A0A7X1G037</accession>
<dbReference type="PANTHER" id="PTHR42964:SF1">
    <property type="entry name" value="POLYKETIDE BIOSYNTHESIS ENOYL-COA HYDRATASE PKSH-RELATED"/>
    <property type="match status" value="1"/>
</dbReference>
<keyword evidence="4" id="KW-1185">Reference proteome</keyword>
<dbReference type="InterPro" id="IPR029045">
    <property type="entry name" value="ClpP/crotonase-like_dom_sf"/>
</dbReference>
<reference evidence="3 4" key="1">
    <citation type="submission" date="2020-08" db="EMBL/GenBank/DDBJ databases">
        <title>The genome sequence of type strain Novosphingobium piscinae KCTC 42194.</title>
        <authorList>
            <person name="Liu Y."/>
        </authorList>
    </citation>
    <scope>NUCLEOTIDE SEQUENCE [LARGE SCALE GENOMIC DNA]</scope>
    <source>
        <strain evidence="3 4">KCTC 42194</strain>
    </source>
</reference>
<protein>
    <submittedName>
        <fullName evidence="3">Enoyl-CoA hydratase/isomerase family protein</fullName>
    </submittedName>
</protein>
<evidence type="ECO:0000313" key="4">
    <source>
        <dbReference type="Proteomes" id="UP000551327"/>
    </source>
</evidence>
<dbReference type="Pfam" id="PF00378">
    <property type="entry name" value="ECH_1"/>
    <property type="match status" value="1"/>
</dbReference>
<comment type="caution">
    <text evidence="3">The sequence shown here is derived from an EMBL/GenBank/DDBJ whole genome shotgun (WGS) entry which is preliminary data.</text>
</comment>
<dbReference type="PANTHER" id="PTHR42964">
    <property type="entry name" value="ENOYL-COA HYDRATASE"/>
    <property type="match status" value="1"/>
</dbReference>
<evidence type="ECO:0000256" key="2">
    <source>
        <dbReference type="RuleBase" id="RU003707"/>
    </source>
</evidence>
<dbReference type="SUPFAM" id="SSF52096">
    <property type="entry name" value="ClpP/crotonase"/>
    <property type="match status" value="1"/>
</dbReference>
<dbReference type="CDD" id="cd06558">
    <property type="entry name" value="crotonase-like"/>
    <property type="match status" value="1"/>
</dbReference>
<dbReference type="InterPro" id="IPR018376">
    <property type="entry name" value="Enoyl-CoA_hyd/isom_CS"/>
</dbReference>
<gene>
    <name evidence="3" type="ORF">H7F53_13230</name>
</gene>
<dbReference type="PROSITE" id="PS00166">
    <property type="entry name" value="ENOYL_COA_HYDRATASE"/>
    <property type="match status" value="1"/>
</dbReference>
<proteinExistence type="inferred from homology"/>
<dbReference type="Proteomes" id="UP000551327">
    <property type="component" value="Unassembled WGS sequence"/>
</dbReference>
<dbReference type="GO" id="GO:0008300">
    <property type="term" value="P:isoprenoid catabolic process"/>
    <property type="evidence" value="ECO:0007669"/>
    <property type="project" value="TreeGrafter"/>
</dbReference>
<dbReference type="EMBL" id="JACLAX010000014">
    <property type="protein sequence ID" value="MBC2670111.1"/>
    <property type="molecule type" value="Genomic_DNA"/>
</dbReference>
<name>A0A7X1G037_9SPHN</name>
<dbReference type="RefSeq" id="WP_185679973.1">
    <property type="nucleotide sequence ID" value="NZ_JACLAX010000014.1"/>
</dbReference>
<organism evidence="3 4">
    <name type="scientific">Novosphingobium piscinae</name>
    <dbReference type="NCBI Taxonomy" id="1507448"/>
    <lineage>
        <taxon>Bacteria</taxon>
        <taxon>Pseudomonadati</taxon>
        <taxon>Pseudomonadota</taxon>
        <taxon>Alphaproteobacteria</taxon>
        <taxon>Sphingomonadales</taxon>
        <taxon>Sphingomonadaceae</taxon>
        <taxon>Novosphingobium</taxon>
    </lineage>
</organism>
<keyword evidence="3" id="KW-0413">Isomerase</keyword>